<sequence length="56" mass="6491">VTSNRFVQDFSWIAHPITSLQRKGKNLIWSDRCEKAFRTLKECLTTTPILAMPDPQ</sequence>
<dbReference type="EMBL" id="JAHRHJ020003813">
    <property type="protein sequence ID" value="KAH9290891.1"/>
    <property type="molecule type" value="Genomic_DNA"/>
</dbReference>
<evidence type="ECO:0000313" key="2">
    <source>
        <dbReference type="Proteomes" id="UP000824469"/>
    </source>
</evidence>
<proteinExistence type="predicted"/>
<feature type="non-terminal residue" evidence="1">
    <location>
        <position position="1"/>
    </location>
</feature>
<dbReference type="InterPro" id="IPR051320">
    <property type="entry name" value="Viral_Replic_Matur_Polypro"/>
</dbReference>
<dbReference type="PANTHER" id="PTHR33064:SF37">
    <property type="entry name" value="RIBONUCLEASE H"/>
    <property type="match status" value="1"/>
</dbReference>
<evidence type="ECO:0008006" key="3">
    <source>
        <dbReference type="Google" id="ProtNLM"/>
    </source>
</evidence>
<dbReference type="Proteomes" id="UP000824469">
    <property type="component" value="Unassembled WGS sequence"/>
</dbReference>
<dbReference type="InterPro" id="IPR043128">
    <property type="entry name" value="Rev_trsase/Diguanyl_cyclase"/>
</dbReference>
<name>A0AA38F6V1_TAXCH</name>
<accession>A0AA38F6V1</accession>
<keyword evidence="2" id="KW-1185">Reference proteome</keyword>
<protein>
    <recommendedName>
        <fullName evidence="3">Reverse transcriptase/retrotransposon-derived protein RNase H-like domain-containing protein</fullName>
    </recommendedName>
</protein>
<dbReference type="PANTHER" id="PTHR33064">
    <property type="entry name" value="POL PROTEIN"/>
    <property type="match status" value="1"/>
</dbReference>
<organism evidence="1 2">
    <name type="scientific">Taxus chinensis</name>
    <name type="common">Chinese yew</name>
    <name type="synonym">Taxus wallichiana var. chinensis</name>
    <dbReference type="NCBI Taxonomy" id="29808"/>
    <lineage>
        <taxon>Eukaryota</taxon>
        <taxon>Viridiplantae</taxon>
        <taxon>Streptophyta</taxon>
        <taxon>Embryophyta</taxon>
        <taxon>Tracheophyta</taxon>
        <taxon>Spermatophyta</taxon>
        <taxon>Pinopsida</taxon>
        <taxon>Pinidae</taxon>
        <taxon>Conifers II</taxon>
        <taxon>Cupressales</taxon>
        <taxon>Taxaceae</taxon>
        <taxon>Taxus</taxon>
    </lineage>
</organism>
<reference evidence="1 2" key="1">
    <citation type="journal article" date="2021" name="Nat. Plants">
        <title>The Taxus genome provides insights into paclitaxel biosynthesis.</title>
        <authorList>
            <person name="Xiong X."/>
            <person name="Gou J."/>
            <person name="Liao Q."/>
            <person name="Li Y."/>
            <person name="Zhou Q."/>
            <person name="Bi G."/>
            <person name="Li C."/>
            <person name="Du R."/>
            <person name="Wang X."/>
            <person name="Sun T."/>
            <person name="Guo L."/>
            <person name="Liang H."/>
            <person name="Lu P."/>
            <person name="Wu Y."/>
            <person name="Zhang Z."/>
            <person name="Ro D.K."/>
            <person name="Shang Y."/>
            <person name="Huang S."/>
            <person name="Yan J."/>
        </authorList>
    </citation>
    <scope>NUCLEOTIDE SEQUENCE [LARGE SCALE GENOMIC DNA]</scope>
    <source>
        <strain evidence="1">Ta-2019</strain>
    </source>
</reference>
<dbReference type="Gene3D" id="3.30.70.270">
    <property type="match status" value="1"/>
</dbReference>
<gene>
    <name evidence="1" type="ORF">KI387_035008</name>
</gene>
<evidence type="ECO:0000313" key="1">
    <source>
        <dbReference type="EMBL" id="KAH9290891.1"/>
    </source>
</evidence>
<dbReference type="InterPro" id="IPR043502">
    <property type="entry name" value="DNA/RNA_pol_sf"/>
</dbReference>
<dbReference type="OMA" id="WIAHPIT"/>
<comment type="caution">
    <text evidence="1">The sequence shown here is derived from an EMBL/GenBank/DDBJ whole genome shotgun (WGS) entry which is preliminary data.</text>
</comment>
<dbReference type="SUPFAM" id="SSF56672">
    <property type="entry name" value="DNA/RNA polymerases"/>
    <property type="match status" value="1"/>
</dbReference>
<feature type="non-terminal residue" evidence="1">
    <location>
        <position position="56"/>
    </location>
</feature>
<dbReference type="AlphaFoldDB" id="A0AA38F6V1"/>